<accession>A0A0A9WAI6</accession>
<keyword evidence="2" id="KW-1133">Transmembrane helix</keyword>
<keyword evidence="3" id="KW-0378">Hydrolase</keyword>
<reference evidence="3" key="1">
    <citation type="journal article" date="2014" name="PLoS ONE">
        <title>Transcriptome-Based Identification of ABC Transporters in the Western Tarnished Plant Bug Lygus hesperus.</title>
        <authorList>
            <person name="Hull J.J."/>
            <person name="Chaney K."/>
            <person name="Geib S.M."/>
            <person name="Fabrick J.A."/>
            <person name="Brent C.S."/>
            <person name="Walsh D."/>
            <person name="Lavine L.C."/>
        </authorList>
    </citation>
    <scope>NUCLEOTIDE SEQUENCE</scope>
</reference>
<organism evidence="3">
    <name type="scientific">Lygus hesperus</name>
    <name type="common">Western plant bug</name>
    <dbReference type="NCBI Taxonomy" id="30085"/>
    <lineage>
        <taxon>Eukaryota</taxon>
        <taxon>Metazoa</taxon>
        <taxon>Ecdysozoa</taxon>
        <taxon>Arthropoda</taxon>
        <taxon>Hexapoda</taxon>
        <taxon>Insecta</taxon>
        <taxon>Pterygota</taxon>
        <taxon>Neoptera</taxon>
        <taxon>Paraneoptera</taxon>
        <taxon>Hemiptera</taxon>
        <taxon>Heteroptera</taxon>
        <taxon>Panheteroptera</taxon>
        <taxon>Cimicomorpha</taxon>
        <taxon>Miridae</taxon>
        <taxon>Mirini</taxon>
        <taxon>Lygus</taxon>
    </lineage>
</organism>
<feature type="non-terminal residue" evidence="3">
    <location>
        <position position="1"/>
    </location>
</feature>
<sequence length="345" mass="37477">CSGLVVSTIRLRMKILLPVSLCLTLFIDIAYPYRHFQFARRILDDPGNDHGNDHGNGQGNDPGNDQGNDHGNGLGDLVGKVPSTINCCLGELMVKDANLTKFVEAAKAAAIVEMDALHVISKTEEAILKIPLVVVQVTPNVPATIAKLQWKLIKKSIGFAMKVKEMLSEFFNTIYENQAKALYGSISIVTDWYFKTRGWARTCIKSCKPTCVDLPSIGDFGPCGGSWPCVRVTACKTDFCKSAAKRVCILMGGKDCSQCPANAVAQPVVPGGTSSKTPSTEAAGQPNQEDSCQKCLESRGLMASRLSKYPKRMPDEDPMGPLTNSMEDSFVRRVAPIRYIGGEIR</sequence>
<feature type="region of interest" description="Disordered" evidence="1">
    <location>
        <begin position="47"/>
        <end position="73"/>
    </location>
</feature>
<feature type="transmembrane region" description="Helical" evidence="2">
    <location>
        <begin position="15"/>
        <end position="33"/>
    </location>
</feature>
<reference evidence="3" key="2">
    <citation type="submission" date="2014-07" db="EMBL/GenBank/DDBJ databases">
        <authorList>
            <person name="Hull J."/>
        </authorList>
    </citation>
    <scope>NUCLEOTIDE SEQUENCE</scope>
</reference>
<proteinExistence type="predicted"/>
<name>A0A0A9WAI6_LYGHE</name>
<evidence type="ECO:0000256" key="1">
    <source>
        <dbReference type="SAM" id="MobiDB-lite"/>
    </source>
</evidence>
<feature type="compositionally biased region" description="Polar residues" evidence="1">
    <location>
        <begin position="272"/>
        <end position="290"/>
    </location>
</feature>
<evidence type="ECO:0000256" key="2">
    <source>
        <dbReference type="SAM" id="Phobius"/>
    </source>
</evidence>
<keyword evidence="2" id="KW-0472">Membrane</keyword>
<protein>
    <submittedName>
        <fullName evidence="3">Ubiquitin carboxyl-terminal hydrolase 47</fullName>
    </submittedName>
</protein>
<dbReference type="AlphaFoldDB" id="A0A0A9WAI6"/>
<gene>
    <name evidence="3" type="primary">USP47_2</name>
    <name evidence="3" type="ORF">CM83_17676</name>
</gene>
<dbReference type="GO" id="GO:0016787">
    <property type="term" value="F:hydrolase activity"/>
    <property type="evidence" value="ECO:0007669"/>
    <property type="project" value="UniProtKB-KW"/>
</dbReference>
<evidence type="ECO:0000313" key="3">
    <source>
        <dbReference type="EMBL" id="JAG03508.1"/>
    </source>
</evidence>
<dbReference type="EMBL" id="GBHO01040096">
    <property type="protein sequence ID" value="JAG03508.1"/>
    <property type="molecule type" value="Transcribed_RNA"/>
</dbReference>
<feature type="region of interest" description="Disordered" evidence="1">
    <location>
        <begin position="270"/>
        <end position="291"/>
    </location>
</feature>
<keyword evidence="2" id="KW-0812">Transmembrane</keyword>